<comment type="similarity">
    <text evidence="2">Belongs to the FliK family.</text>
</comment>
<feature type="compositionally biased region" description="Low complexity" evidence="4">
    <location>
        <begin position="517"/>
        <end position="527"/>
    </location>
</feature>
<feature type="compositionally biased region" description="Polar residues" evidence="4">
    <location>
        <begin position="491"/>
        <end position="516"/>
    </location>
</feature>
<feature type="compositionally biased region" description="Basic and acidic residues" evidence="4">
    <location>
        <begin position="64"/>
        <end position="84"/>
    </location>
</feature>
<keyword evidence="6" id="KW-0966">Cell projection</keyword>
<dbReference type="PANTHER" id="PTHR37533">
    <property type="entry name" value="FLAGELLAR HOOK-LENGTH CONTROL PROTEIN"/>
    <property type="match status" value="1"/>
</dbReference>
<feature type="compositionally biased region" description="Basic and acidic residues" evidence="4">
    <location>
        <begin position="320"/>
        <end position="331"/>
    </location>
</feature>
<comment type="caution">
    <text evidence="6">The sequence shown here is derived from an EMBL/GenBank/DDBJ whole genome shotgun (WGS) entry which is preliminary data.</text>
</comment>
<comment type="function">
    <text evidence="1">Controls the length of the flagellar hook.</text>
</comment>
<keyword evidence="6" id="KW-0282">Flagellum</keyword>
<dbReference type="Proteomes" id="UP000199581">
    <property type="component" value="Unassembled WGS sequence"/>
</dbReference>
<dbReference type="AlphaFoldDB" id="A0A8G2F4Q9"/>
<feature type="domain" description="Flagellar hook-length control protein-like C-terminal" evidence="5">
    <location>
        <begin position="551"/>
        <end position="628"/>
    </location>
</feature>
<dbReference type="GO" id="GO:0009424">
    <property type="term" value="C:bacterial-type flagellum hook"/>
    <property type="evidence" value="ECO:0007669"/>
    <property type="project" value="InterPro"/>
</dbReference>
<evidence type="ECO:0000313" key="7">
    <source>
        <dbReference type="Proteomes" id="UP000199581"/>
    </source>
</evidence>
<evidence type="ECO:0000259" key="5">
    <source>
        <dbReference type="Pfam" id="PF02120"/>
    </source>
</evidence>
<feature type="region of interest" description="Disordered" evidence="4">
    <location>
        <begin position="223"/>
        <end position="244"/>
    </location>
</feature>
<keyword evidence="6" id="KW-0969">Cilium</keyword>
<dbReference type="GO" id="GO:0044780">
    <property type="term" value="P:bacterial-type flagellum assembly"/>
    <property type="evidence" value="ECO:0007669"/>
    <property type="project" value="InterPro"/>
</dbReference>
<accession>A0A8G2F4Q9</accession>
<feature type="compositionally biased region" description="Polar residues" evidence="4">
    <location>
        <begin position="39"/>
        <end position="55"/>
    </location>
</feature>
<keyword evidence="7" id="KW-1185">Reference proteome</keyword>
<feature type="compositionally biased region" description="Low complexity" evidence="4">
    <location>
        <begin position="145"/>
        <end position="156"/>
    </location>
</feature>
<feature type="compositionally biased region" description="Basic and acidic residues" evidence="4">
    <location>
        <begin position="401"/>
        <end position="414"/>
    </location>
</feature>
<feature type="compositionally biased region" description="Basic and acidic residues" evidence="4">
    <location>
        <begin position="223"/>
        <end position="239"/>
    </location>
</feature>
<name>A0A8G2F4Q9_DESNO</name>
<evidence type="ECO:0000256" key="2">
    <source>
        <dbReference type="ARBA" id="ARBA00009149"/>
    </source>
</evidence>
<feature type="region of interest" description="Disordered" evidence="4">
    <location>
        <begin position="262"/>
        <end position="301"/>
    </location>
</feature>
<proteinExistence type="inferred from homology"/>
<gene>
    <name evidence="6" type="ORF">SAMN05421830_101626</name>
</gene>
<feature type="compositionally biased region" description="Basic and acidic residues" evidence="4">
    <location>
        <begin position="97"/>
        <end position="107"/>
    </location>
</feature>
<evidence type="ECO:0000256" key="3">
    <source>
        <dbReference type="ARBA" id="ARBA00022795"/>
    </source>
</evidence>
<dbReference type="PRINTS" id="PR01007">
    <property type="entry name" value="FLGHOOKFLIK"/>
</dbReference>
<dbReference type="InterPro" id="IPR038610">
    <property type="entry name" value="FliK-like_C_sf"/>
</dbReference>
<dbReference type="PANTHER" id="PTHR37533:SF2">
    <property type="entry name" value="FLAGELLAR HOOK-LENGTH CONTROL PROTEIN"/>
    <property type="match status" value="1"/>
</dbReference>
<evidence type="ECO:0000256" key="1">
    <source>
        <dbReference type="ARBA" id="ARBA00003944"/>
    </source>
</evidence>
<feature type="compositionally biased region" description="Polar residues" evidence="4">
    <location>
        <begin position="120"/>
        <end position="130"/>
    </location>
</feature>
<sequence length="688" mass="72263">MQFFPASMSGGAQSFRAGGAFEMMENRSGQDFHDLFSAHLNQPDTAVVTPQTSQAEPPASHEQVFADDHVPAEDGRDTDYRESSPIEEESVSASPDPADHEGNRVEESAGGSAKAAVQEPQASGSGQADSVSAAESAALDKETGATNADNADDSTAAAVQELLDSLAEEVRARGADNDESVISEKIAALHELLRQFQKSDPSNRSELAVTLGEQMRSLKAELAADGKRGEGTENLERKTQSASSSVMQKIDALLVRLEAHRTAGHEGVSPDKSLTKSLGKADASVASKAGVMEGAQDGQSRVARSRILAAEAAKAASGEALDRKQGDDPKSEIPVALKDGKGPEIGTRPVRSEKQSSDVQGQPGIRVAASEGSAGKSSVVLDATEEALSAQDWHAESVATDAERKHAAAKDQDGAARNGSVVTRGGLPAAADRPVAARESSGQTVAQDAASLAREGEAASAGSAAAADSKGEKKQPDARQGFFGTQDGEKSSSSTSRAAQVAGNTKTASESQTLTPASAQASQSQFQQRMEAPVSARNAEVYQQVENGAFRNLGQGVKQLVIRLDPADLGQVSVILQVRGKEVQAVLRSSNQETSLALNEQLGQLRTQLEAQGLKVGKLEVQTQLADSQSQSQWQGSENHNRYQENQELASSAKRWRTLERVAGGMVRDVQNSGHREKLSQSGLDIFA</sequence>
<feature type="compositionally biased region" description="Low complexity" evidence="4">
    <location>
        <begin position="449"/>
        <end position="468"/>
    </location>
</feature>
<dbReference type="EMBL" id="FOTO01000001">
    <property type="protein sequence ID" value="SFL32964.1"/>
    <property type="molecule type" value="Genomic_DNA"/>
</dbReference>
<feature type="region of interest" description="Disordered" evidence="4">
    <location>
        <begin position="34"/>
        <end position="156"/>
    </location>
</feature>
<feature type="region of interest" description="Disordered" evidence="4">
    <location>
        <begin position="313"/>
        <end position="527"/>
    </location>
</feature>
<dbReference type="Gene3D" id="3.30.750.140">
    <property type="match status" value="1"/>
</dbReference>
<dbReference type="OrthoDB" id="5468982at2"/>
<keyword evidence="3" id="KW-1005">Bacterial flagellum biogenesis</keyword>
<organism evidence="6 7">
    <name type="scientific">Desulfomicrobium norvegicum (strain DSM 1741 / NCIMB 8310)</name>
    <name type="common">Desulfovibrio baculatus (strain Norway 4)</name>
    <name type="synonym">Desulfovibrio desulfuricans (strain Norway 4)</name>
    <dbReference type="NCBI Taxonomy" id="52561"/>
    <lineage>
        <taxon>Bacteria</taxon>
        <taxon>Pseudomonadati</taxon>
        <taxon>Thermodesulfobacteriota</taxon>
        <taxon>Desulfovibrionia</taxon>
        <taxon>Desulfovibrionales</taxon>
        <taxon>Desulfomicrobiaceae</taxon>
        <taxon>Desulfomicrobium</taxon>
    </lineage>
</organism>
<dbReference type="InterPro" id="IPR052563">
    <property type="entry name" value="FliK"/>
</dbReference>
<dbReference type="CDD" id="cd17470">
    <property type="entry name" value="T3SS_Flik_C"/>
    <property type="match status" value="1"/>
</dbReference>
<evidence type="ECO:0000256" key="4">
    <source>
        <dbReference type="SAM" id="MobiDB-lite"/>
    </source>
</evidence>
<dbReference type="Pfam" id="PF02120">
    <property type="entry name" value="Flg_hook"/>
    <property type="match status" value="1"/>
</dbReference>
<dbReference type="InterPro" id="IPR001635">
    <property type="entry name" value="Flag_hook_Flik"/>
</dbReference>
<protein>
    <submittedName>
        <fullName evidence="6">Flagellar hook-length control protein FliK</fullName>
    </submittedName>
</protein>
<reference evidence="6 7" key="1">
    <citation type="submission" date="2016-10" db="EMBL/GenBank/DDBJ databases">
        <authorList>
            <person name="Varghese N."/>
            <person name="Submissions S."/>
        </authorList>
    </citation>
    <scope>NUCLEOTIDE SEQUENCE [LARGE SCALE GENOMIC DNA]</scope>
    <source>
        <strain evidence="6 7">DSM 1741</strain>
    </source>
</reference>
<dbReference type="InterPro" id="IPR021136">
    <property type="entry name" value="Flagellar_hook_control-like_C"/>
</dbReference>
<evidence type="ECO:0000313" key="6">
    <source>
        <dbReference type="EMBL" id="SFL32964.1"/>
    </source>
</evidence>